<evidence type="ECO:0000256" key="1">
    <source>
        <dbReference type="ARBA" id="ARBA00006568"/>
    </source>
</evidence>
<dbReference type="SUPFAM" id="SSF51101">
    <property type="entry name" value="Mannose-binding lectins"/>
    <property type="match status" value="1"/>
</dbReference>
<reference evidence="5" key="1">
    <citation type="journal article" date="2024" name="IScience">
        <title>Strigolactones Initiate the Formation of Haustorium-like Structures in Castilleja.</title>
        <authorList>
            <person name="Buerger M."/>
            <person name="Peterson D."/>
            <person name="Chory J."/>
        </authorList>
    </citation>
    <scope>NUCLEOTIDE SEQUENCE [LARGE SCALE GENOMIC DNA]</scope>
</reference>
<evidence type="ECO:0000256" key="2">
    <source>
        <dbReference type="ARBA" id="ARBA00022734"/>
    </source>
</evidence>
<evidence type="ECO:0000259" key="3">
    <source>
        <dbReference type="PROSITE" id="PS51752"/>
    </source>
</evidence>
<sequence>MGHNKIAQIFISHDHNGIRSIQFQYVEDGTRVMSKRHGYGSYGSKFDVVKLNYSTEYITWISGYMLSNYLGSITFGTNHGEYGPFGSLAAKQGEFNLQVGDQFGGFHGYFGPTLVNSIGVYLKPTTKILNDVKSE</sequence>
<protein>
    <recommendedName>
        <fullName evidence="3">Jacalin-type lectin domain-containing protein</fullName>
    </recommendedName>
</protein>
<dbReference type="PANTHER" id="PTHR47293">
    <property type="entry name" value="JACALIN-RELATED LECTIN 3"/>
    <property type="match status" value="1"/>
</dbReference>
<dbReference type="PANTHER" id="PTHR47293:SF70">
    <property type="entry name" value="JACALIN-RELATED LECTIN 24-RELATED"/>
    <property type="match status" value="1"/>
</dbReference>
<accession>A0ABD3CY61</accession>
<keyword evidence="2" id="KW-0430">Lectin</keyword>
<dbReference type="EMBL" id="JAVIJP010000028">
    <property type="protein sequence ID" value="KAL3634653.1"/>
    <property type="molecule type" value="Genomic_DNA"/>
</dbReference>
<dbReference type="Gene3D" id="2.100.10.30">
    <property type="entry name" value="Jacalin-like lectin domain"/>
    <property type="match status" value="1"/>
</dbReference>
<keyword evidence="5" id="KW-1185">Reference proteome</keyword>
<dbReference type="InterPro" id="IPR036404">
    <property type="entry name" value="Jacalin-like_lectin_dom_sf"/>
</dbReference>
<evidence type="ECO:0000313" key="5">
    <source>
        <dbReference type="Proteomes" id="UP001632038"/>
    </source>
</evidence>
<dbReference type="InterPro" id="IPR001229">
    <property type="entry name" value="Jacalin-like_lectin_dom"/>
</dbReference>
<dbReference type="PROSITE" id="PS51752">
    <property type="entry name" value="JACALIN_LECTIN"/>
    <property type="match status" value="1"/>
</dbReference>
<dbReference type="GO" id="GO:0030246">
    <property type="term" value="F:carbohydrate binding"/>
    <property type="evidence" value="ECO:0007669"/>
    <property type="project" value="UniProtKB-KW"/>
</dbReference>
<comment type="caution">
    <text evidence="4">The sequence shown here is derived from an EMBL/GenBank/DDBJ whole genome shotgun (WGS) entry which is preliminary data.</text>
</comment>
<dbReference type="Proteomes" id="UP001632038">
    <property type="component" value="Unassembled WGS sequence"/>
</dbReference>
<comment type="similarity">
    <text evidence="1">Belongs to the jacalin lectin family.</text>
</comment>
<organism evidence="4 5">
    <name type="scientific">Castilleja foliolosa</name>
    <dbReference type="NCBI Taxonomy" id="1961234"/>
    <lineage>
        <taxon>Eukaryota</taxon>
        <taxon>Viridiplantae</taxon>
        <taxon>Streptophyta</taxon>
        <taxon>Embryophyta</taxon>
        <taxon>Tracheophyta</taxon>
        <taxon>Spermatophyta</taxon>
        <taxon>Magnoliopsida</taxon>
        <taxon>eudicotyledons</taxon>
        <taxon>Gunneridae</taxon>
        <taxon>Pentapetalae</taxon>
        <taxon>asterids</taxon>
        <taxon>lamiids</taxon>
        <taxon>Lamiales</taxon>
        <taxon>Orobanchaceae</taxon>
        <taxon>Pedicularideae</taxon>
        <taxon>Castillejinae</taxon>
        <taxon>Castilleja</taxon>
    </lineage>
</organism>
<proteinExistence type="inferred from homology"/>
<feature type="domain" description="Jacalin-type lectin" evidence="3">
    <location>
        <begin position="1"/>
        <end position="124"/>
    </location>
</feature>
<evidence type="ECO:0000313" key="4">
    <source>
        <dbReference type="EMBL" id="KAL3634653.1"/>
    </source>
</evidence>
<name>A0ABD3CY61_9LAMI</name>
<dbReference type="SMART" id="SM00915">
    <property type="entry name" value="Jacalin"/>
    <property type="match status" value="1"/>
</dbReference>
<dbReference type="AlphaFoldDB" id="A0ABD3CY61"/>
<gene>
    <name evidence="4" type="ORF">CASFOL_021707</name>
</gene>
<dbReference type="Pfam" id="PF01419">
    <property type="entry name" value="Jacalin"/>
    <property type="match status" value="1"/>
</dbReference>